<feature type="region of interest" description="Disordered" evidence="7">
    <location>
        <begin position="54"/>
        <end position="113"/>
    </location>
</feature>
<dbReference type="Proteomes" id="UP000886476">
    <property type="component" value="Unassembled WGS sequence"/>
</dbReference>
<accession>A0ABX2C9M0</accession>
<evidence type="ECO:0000313" key="10">
    <source>
        <dbReference type="EMBL" id="NPU64964.1"/>
    </source>
</evidence>
<dbReference type="PANTHER" id="PTHR30600">
    <property type="entry name" value="CYTOCHROME C PEROXIDASE-RELATED"/>
    <property type="match status" value="1"/>
</dbReference>
<dbReference type="InterPro" id="IPR036909">
    <property type="entry name" value="Cyt_c-like_dom_sf"/>
</dbReference>
<dbReference type="PROSITE" id="PS51007">
    <property type="entry name" value="CYTC"/>
    <property type="match status" value="2"/>
</dbReference>
<dbReference type="InterPro" id="IPR004852">
    <property type="entry name" value="Di-haem_cyt_c_peroxidsae"/>
</dbReference>
<feature type="signal peptide" evidence="8">
    <location>
        <begin position="1"/>
        <end position="22"/>
    </location>
</feature>
<keyword evidence="8" id="KW-0732">Signal</keyword>
<dbReference type="EMBL" id="JABFDN010000002">
    <property type="protein sequence ID" value="NPU64964.1"/>
    <property type="molecule type" value="Genomic_DNA"/>
</dbReference>
<keyword evidence="3 6" id="KW-0479">Metal-binding</keyword>
<keyword evidence="4" id="KW-0560">Oxidoreductase</keyword>
<dbReference type="SUPFAM" id="SSF46626">
    <property type="entry name" value="Cytochrome c"/>
    <property type="match status" value="2"/>
</dbReference>
<name>A0ABX2C9M0_9BRAD</name>
<sequence>MSFTGLRSVVLCLGLLTLPALAADKSVTPYLRPAETKPAPTLMQMLVAALKPKSVHAAEPAHKPRVRPAAAAAKKPKTPPATAATEPPPAQPTTAGATEPPAQSTTVGAAVTPPGPLSETELAAKGLELFNDTSLSGGNKASCATCHFSTGHTNNKTYVGLDVVADGDPNGRNTPTLWGVGERAVFGWAGQAATLEDSIRGIIVNRMKGAEPSQQTLAALVAYVRTLNYPANWQVKEDGTPRPDASAAVKRGYDLYIGDGGCGTCHQLPSFDKKSKDDIGTGGKFKVPTLHAVASTAPYFHDGRTASLRDAVKLMWDVYAKKMDSRLPTEDEVDDLTAYVGAL</sequence>
<gene>
    <name evidence="10" type="ORF">HL667_08170</name>
</gene>
<keyword evidence="11" id="KW-1185">Reference proteome</keyword>
<comment type="subcellular location">
    <subcellularLocation>
        <location evidence="1">Cell envelope</location>
    </subcellularLocation>
</comment>
<proteinExistence type="predicted"/>
<feature type="compositionally biased region" description="Low complexity" evidence="7">
    <location>
        <begin position="92"/>
        <end position="103"/>
    </location>
</feature>
<evidence type="ECO:0000256" key="4">
    <source>
        <dbReference type="ARBA" id="ARBA00023002"/>
    </source>
</evidence>
<dbReference type="RefSeq" id="WP_172110056.1">
    <property type="nucleotide sequence ID" value="NZ_JABFDN010000002.1"/>
</dbReference>
<dbReference type="InterPro" id="IPR009056">
    <property type="entry name" value="Cyt_c-like_dom"/>
</dbReference>
<protein>
    <submittedName>
        <fullName evidence="10">C-type cytochrome</fullName>
    </submittedName>
</protein>
<evidence type="ECO:0000256" key="5">
    <source>
        <dbReference type="ARBA" id="ARBA00023004"/>
    </source>
</evidence>
<evidence type="ECO:0000256" key="8">
    <source>
        <dbReference type="SAM" id="SignalP"/>
    </source>
</evidence>
<evidence type="ECO:0000313" key="11">
    <source>
        <dbReference type="Proteomes" id="UP000886476"/>
    </source>
</evidence>
<dbReference type="Gene3D" id="1.10.760.10">
    <property type="entry name" value="Cytochrome c-like domain"/>
    <property type="match status" value="2"/>
</dbReference>
<feature type="domain" description="Cytochrome c" evidence="9">
    <location>
        <begin position="121"/>
        <end position="228"/>
    </location>
</feature>
<feature type="domain" description="Cytochrome c" evidence="9">
    <location>
        <begin position="247"/>
        <end position="343"/>
    </location>
</feature>
<evidence type="ECO:0000259" key="9">
    <source>
        <dbReference type="PROSITE" id="PS51007"/>
    </source>
</evidence>
<dbReference type="PANTHER" id="PTHR30600:SF13">
    <property type="entry name" value="METHYLAMINE UTILIZATION PROTEIN"/>
    <property type="match status" value="1"/>
</dbReference>
<evidence type="ECO:0000256" key="7">
    <source>
        <dbReference type="SAM" id="MobiDB-lite"/>
    </source>
</evidence>
<dbReference type="Pfam" id="PF03150">
    <property type="entry name" value="CCP_MauG"/>
    <property type="match status" value="1"/>
</dbReference>
<evidence type="ECO:0000256" key="2">
    <source>
        <dbReference type="ARBA" id="ARBA00022617"/>
    </source>
</evidence>
<keyword evidence="2 6" id="KW-0349">Heme</keyword>
<feature type="chain" id="PRO_5045342899" evidence="8">
    <location>
        <begin position="23"/>
        <end position="343"/>
    </location>
</feature>
<reference evidence="10" key="1">
    <citation type="submission" date="2020-05" db="EMBL/GenBank/DDBJ databases">
        <title>Nod-independent and nitrogen-fixing Bradyrhizobium aeschynomene sp. nov. isolated from nodules of Aeschynomene indica.</title>
        <authorList>
            <person name="Zhang Z."/>
        </authorList>
    </citation>
    <scope>NUCLEOTIDE SEQUENCE</scope>
    <source>
        <strain evidence="10">83012</strain>
    </source>
</reference>
<dbReference type="InterPro" id="IPR051395">
    <property type="entry name" value="Cytochrome_c_Peroxidase/MauG"/>
</dbReference>
<comment type="caution">
    <text evidence="10">The sequence shown here is derived from an EMBL/GenBank/DDBJ whole genome shotgun (WGS) entry which is preliminary data.</text>
</comment>
<organism evidence="10 11">
    <name type="scientific">Bradyrhizobium aeschynomenes</name>
    <dbReference type="NCBI Taxonomy" id="2734909"/>
    <lineage>
        <taxon>Bacteria</taxon>
        <taxon>Pseudomonadati</taxon>
        <taxon>Pseudomonadota</taxon>
        <taxon>Alphaproteobacteria</taxon>
        <taxon>Hyphomicrobiales</taxon>
        <taxon>Nitrobacteraceae</taxon>
        <taxon>Bradyrhizobium</taxon>
    </lineage>
</organism>
<evidence type="ECO:0000256" key="1">
    <source>
        <dbReference type="ARBA" id="ARBA00004196"/>
    </source>
</evidence>
<evidence type="ECO:0000256" key="3">
    <source>
        <dbReference type="ARBA" id="ARBA00022723"/>
    </source>
</evidence>
<evidence type="ECO:0000256" key="6">
    <source>
        <dbReference type="PROSITE-ProRule" id="PRU00433"/>
    </source>
</evidence>
<keyword evidence="5 6" id="KW-0408">Iron</keyword>